<dbReference type="EMBL" id="BMHK01000034">
    <property type="protein sequence ID" value="GGC12542.1"/>
    <property type="molecule type" value="Genomic_DNA"/>
</dbReference>
<sequence>MTMSGTRLPQPCYLDLTQAREVLAEMGVELNERQMKRAADKDAHGRRKLPFFVDPIEGRLKIEKGTLVKIYRELQIEAENKYRRN</sequence>
<evidence type="ECO:0000313" key="2">
    <source>
        <dbReference type="Proteomes" id="UP000608154"/>
    </source>
</evidence>
<name>A0A916TW78_9SPHN</name>
<evidence type="ECO:0000313" key="1">
    <source>
        <dbReference type="EMBL" id="GGC12542.1"/>
    </source>
</evidence>
<keyword evidence="2" id="KW-1185">Reference proteome</keyword>
<reference evidence="1" key="2">
    <citation type="submission" date="2020-09" db="EMBL/GenBank/DDBJ databases">
        <authorList>
            <person name="Sun Q."/>
            <person name="Zhou Y."/>
        </authorList>
    </citation>
    <scope>NUCLEOTIDE SEQUENCE</scope>
    <source>
        <strain evidence="1">CGMCC 1.15095</strain>
    </source>
</reference>
<gene>
    <name evidence="1" type="ORF">GCM10011494_34190</name>
</gene>
<reference evidence="1" key="1">
    <citation type="journal article" date="2014" name="Int. J. Syst. Evol. Microbiol.">
        <title>Complete genome sequence of Corynebacterium casei LMG S-19264T (=DSM 44701T), isolated from a smear-ripened cheese.</title>
        <authorList>
            <consortium name="US DOE Joint Genome Institute (JGI-PGF)"/>
            <person name="Walter F."/>
            <person name="Albersmeier A."/>
            <person name="Kalinowski J."/>
            <person name="Ruckert C."/>
        </authorList>
    </citation>
    <scope>NUCLEOTIDE SEQUENCE</scope>
    <source>
        <strain evidence="1">CGMCC 1.15095</strain>
    </source>
</reference>
<proteinExistence type="predicted"/>
<accession>A0A916TW78</accession>
<comment type="caution">
    <text evidence="1">The sequence shown here is derived from an EMBL/GenBank/DDBJ whole genome shotgun (WGS) entry which is preliminary data.</text>
</comment>
<dbReference type="AlphaFoldDB" id="A0A916TW78"/>
<dbReference type="Proteomes" id="UP000608154">
    <property type="component" value="Unassembled WGS sequence"/>
</dbReference>
<organism evidence="1 2">
    <name type="scientific">Novosphingobium endophyticum</name>
    <dbReference type="NCBI Taxonomy" id="1955250"/>
    <lineage>
        <taxon>Bacteria</taxon>
        <taxon>Pseudomonadati</taxon>
        <taxon>Pseudomonadota</taxon>
        <taxon>Alphaproteobacteria</taxon>
        <taxon>Sphingomonadales</taxon>
        <taxon>Sphingomonadaceae</taxon>
        <taxon>Novosphingobium</taxon>
    </lineage>
</organism>
<protein>
    <submittedName>
        <fullName evidence="1">Uncharacterized protein</fullName>
    </submittedName>
</protein>